<proteinExistence type="inferred from homology"/>
<dbReference type="Pfam" id="PF13561">
    <property type="entry name" value="adh_short_C2"/>
    <property type="match status" value="1"/>
</dbReference>
<reference evidence="2 3" key="1">
    <citation type="submission" date="2019-03" db="EMBL/GenBank/DDBJ databases">
        <title>Genomic Encyclopedia of Type Strains, Phase IV (KMG-IV): sequencing the most valuable type-strain genomes for metagenomic binning, comparative biology and taxonomic classification.</title>
        <authorList>
            <person name="Goeker M."/>
        </authorList>
    </citation>
    <scope>NUCLEOTIDE SEQUENCE [LARGE SCALE GENOMIC DNA]</scope>
    <source>
        <strain evidence="2 3">DSM 25903</strain>
    </source>
</reference>
<dbReference type="Gene3D" id="3.40.50.720">
    <property type="entry name" value="NAD(P)-binding Rossmann-like Domain"/>
    <property type="match status" value="1"/>
</dbReference>
<organism evidence="2 3">
    <name type="scientific">Enterovirga rhinocerotis</name>
    <dbReference type="NCBI Taxonomy" id="1339210"/>
    <lineage>
        <taxon>Bacteria</taxon>
        <taxon>Pseudomonadati</taxon>
        <taxon>Pseudomonadota</taxon>
        <taxon>Alphaproteobacteria</taxon>
        <taxon>Hyphomicrobiales</taxon>
        <taxon>Methylobacteriaceae</taxon>
        <taxon>Enterovirga</taxon>
    </lineage>
</organism>
<dbReference type="OrthoDB" id="9790146at2"/>
<evidence type="ECO:0000313" key="3">
    <source>
        <dbReference type="Proteomes" id="UP000295122"/>
    </source>
</evidence>
<evidence type="ECO:0000256" key="1">
    <source>
        <dbReference type="ARBA" id="ARBA00006484"/>
    </source>
</evidence>
<evidence type="ECO:0000313" key="2">
    <source>
        <dbReference type="EMBL" id="TDR89753.1"/>
    </source>
</evidence>
<dbReference type="PANTHER" id="PTHR42760:SF132">
    <property type="entry name" value="SHORT-CHAIN DEHYDROGENASE_REDUCTASE FAMILY PROTEIN"/>
    <property type="match status" value="1"/>
</dbReference>
<dbReference type="GO" id="GO:0016616">
    <property type="term" value="F:oxidoreductase activity, acting on the CH-OH group of donors, NAD or NADP as acceptor"/>
    <property type="evidence" value="ECO:0007669"/>
    <property type="project" value="TreeGrafter"/>
</dbReference>
<dbReference type="SUPFAM" id="SSF51735">
    <property type="entry name" value="NAD(P)-binding Rossmann-fold domains"/>
    <property type="match status" value="1"/>
</dbReference>
<dbReference type="PRINTS" id="PR00080">
    <property type="entry name" value="SDRFAMILY"/>
</dbReference>
<dbReference type="RefSeq" id="WP_133770612.1">
    <property type="nucleotide sequence ID" value="NZ_SNZR01000013.1"/>
</dbReference>
<dbReference type="AlphaFoldDB" id="A0A4R7BWA4"/>
<dbReference type="EMBL" id="SNZR01000013">
    <property type="protein sequence ID" value="TDR89753.1"/>
    <property type="molecule type" value="Genomic_DNA"/>
</dbReference>
<sequence length="270" mass="28378">MSPLTLDLSNHVALVTGASSGIGAATAKALGAAGATVVVNYRSEREGAEAVCAAIRAAGSEALAVQADVSSEADVEALFAAAKEAFGTIHILVANAGLQRDAAAHEMTLDQWRRVIDVNLTGQFLCCRAAIREFLARGPQPAISRATGKIVCMSSVHEVIMWAGHVNYAASKGGVKLLMQSLAQEYADRGIRINSIAPGAIRTPINREAWDTPEALAKLLTLIPYGRIGEPEDVARAALWLASDLSDYVTGTTLFVDGGMTLYPGFRENG</sequence>
<dbReference type="PROSITE" id="PS00061">
    <property type="entry name" value="ADH_SHORT"/>
    <property type="match status" value="1"/>
</dbReference>
<comment type="caution">
    <text evidence="2">The sequence shown here is derived from an EMBL/GenBank/DDBJ whole genome shotgun (WGS) entry which is preliminary data.</text>
</comment>
<dbReference type="InterPro" id="IPR036291">
    <property type="entry name" value="NAD(P)-bd_dom_sf"/>
</dbReference>
<dbReference type="FunFam" id="3.40.50.720:FF:000084">
    <property type="entry name" value="Short-chain dehydrogenase reductase"/>
    <property type="match status" value="1"/>
</dbReference>
<dbReference type="NCBIfam" id="NF005559">
    <property type="entry name" value="PRK07231.1"/>
    <property type="match status" value="1"/>
</dbReference>
<dbReference type="PANTHER" id="PTHR42760">
    <property type="entry name" value="SHORT-CHAIN DEHYDROGENASES/REDUCTASES FAMILY MEMBER"/>
    <property type="match status" value="1"/>
</dbReference>
<dbReference type="InterPro" id="IPR002347">
    <property type="entry name" value="SDR_fam"/>
</dbReference>
<dbReference type="InterPro" id="IPR020904">
    <property type="entry name" value="Sc_DH/Rdtase_CS"/>
</dbReference>
<dbReference type="PRINTS" id="PR00081">
    <property type="entry name" value="GDHRDH"/>
</dbReference>
<accession>A0A4R7BWA4</accession>
<comment type="similarity">
    <text evidence="1">Belongs to the short-chain dehydrogenases/reductases (SDR) family.</text>
</comment>
<protein>
    <submittedName>
        <fullName evidence="2">Glucose 1-dehydrogenase</fullName>
    </submittedName>
</protein>
<dbReference type="CDD" id="cd05358">
    <property type="entry name" value="GlcDH_SDR_c"/>
    <property type="match status" value="1"/>
</dbReference>
<keyword evidence="3" id="KW-1185">Reference proteome</keyword>
<dbReference type="NCBIfam" id="NF009466">
    <property type="entry name" value="PRK12826.1-2"/>
    <property type="match status" value="1"/>
</dbReference>
<name>A0A4R7BWA4_9HYPH</name>
<dbReference type="Proteomes" id="UP000295122">
    <property type="component" value="Unassembled WGS sequence"/>
</dbReference>
<gene>
    <name evidence="2" type="ORF">EV668_2588</name>
</gene>